<dbReference type="EMBL" id="CM003604">
    <property type="protein sequence ID" value="KYP73456.1"/>
    <property type="molecule type" value="Genomic_DNA"/>
</dbReference>
<evidence type="ECO:0000313" key="2">
    <source>
        <dbReference type="EMBL" id="KYP73456.1"/>
    </source>
</evidence>
<keyword evidence="3" id="KW-1185">Reference proteome</keyword>
<dbReference type="STRING" id="3821.A0A151U2F7"/>
<proteinExistence type="predicted"/>
<dbReference type="AlphaFoldDB" id="A0A151U2F7"/>
<accession>A0A151U2F7</accession>
<reference evidence="2 3" key="1">
    <citation type="journal article" date="2012" name="Nat. Biotechnol.">
        <title>Draft genome sequence of pigeonpea (Cajanus cajan), an orphan legume crop of resource-poor farmers.</title>
        <authorList>
            <person name="Varshney R.K."/>
            <person name="Chen W."/>
            <person name="Li Y."/>
            <person name="Bharti A.K."/>
            <person name="Saxena R.K."/>
            <person name="Schlueter J.A."/>
            <person name="Donoghue M.T."/>
            <person name="Azam S."/>
            <person name="Fan G."/>
            <person name="Whaley A.M."/>
            <person name="Farmer A.D."/>
            <person name="Sheridan J."/>
            <person name="Iwata A."/>
            <person name="Tuteja R."/>
            <person name="Penmetsa R.V."/>
            <person name="Wu W."/>
            <person name="Upadhyaya H.D."/>
            <person name="Yang S.P."/>
            <person name="Shah T."/>
            <person name="Saxena K.B."/>
            <person name="Michael T."/>
            <person name="McCombie W.R."/>
            <person name="Yang B."/>
            <person name="Zhang G."/>
            <person name="Yang H."/>
            <person name="Wang J."/>
            <person name="Spillane C."/>
            <person name="Cook D.R."/>
            <person name="May G.D."/>
            <person name="Xu X."/>
            <person name="Jackson S.A."/>
        </authorList>
    </citation>
    <scope>NUCLEOTIDE SEQUENCE [LARGE SCALE GENOMIC DNA]</scope>
    <source>
        <strain evidence="3">cv. Asha</strain>
    </source>
</reference>
<name>A0A151U2F7_CAJCA</name>
<gene>
    <name evidence="2" type="ORF">KK1_006081</name>
</gene>
<sequence>MKNNELEEAVKKNLKIQEELRTENCRLTDEKGRREALIESLERKFGELSVRVVKLEDDTKLLMSEDASGGGSTEVKPQANRGATYATEWHVPLQKNGYIHNSLGVATSQSRSKGIEDALDASGMEMEFSCIFYSYADLHFYNVPLKILN</sequence>
<dbReference type="Gramene" id="C.cajan_05932.t">
    <property type="protein sequence ID" value="C.cajan_05932.t.cds1"/>
    <property type="gene ID" value="C.cajan_05932"/>
</dbReference>
<organism evidence="2 3">
    <name type="scientific">Cajanus cajan</name>
    <name type="common">Pigeon pea</name>
    <name type="synonym">Cajanus indicus</name>
    <dbReference type="NCBI Taxonomy" id="3821"/>
    <lineage>
        <taxon>Eukaryota</taxon>
        <taxon>Viridiplantae</taxon>
        <taxon>Streptophyta</taxon>
        <taxon>Embryophyta</taxon>
        <taxon>Tracheophyta</taxon>
        <taxon>Spermatophyta</taxon>
        <taxon>Magnoliopsida</taxon>
        <taxon>eudicotyledons</taxon>
        <taxon>Gunneridae</taxon>
        <taxon>Pentapetalae</taxon>
        <taxon>rosids</taxon>
        <taxon>fabids</taxon>
        <taxon>Fabales</taxon>
        <taxon>Fabaceae</taxon>
        <taxon>Papilionoideae</taxon>
        <taxon>50 kb inversion clade</taxon>
        <taxon>NPAAA clade</taxon>
        <taxon>indigoferoid/millettioid clade</taxon>
        <taxon>Phaseoleae</taxon>
        <taxon>Cajanus</taxon>
    </lineage>
</organism>
<keyword evidence="1" id="KW-0175">Coiled coil</keyword>
<evidence type="ECO:0000313" key="3">
    <source>
        <dbReference type="Proteomes" id="UP000075243"/>
    </source>
</evidence>
<feature type="coiled-coil region" evidence="1">
    <location>
        <begin position="3"/>
        <end position="58"/>
    </location>
</feature>
<evidence type="ECO:0000256" key="1">
    <source>
        <dbReference type="SAM" id="Coils"/>
    </source>
</evidence>
<dbReference type="Proteomes" id="UP000075243">
    <property type="component" value="Chromosome 2"/>
</dbReference>
<protein>
    <submittedName>
        <fullName evidence="2">Uncharacterized protein</fullName>
    </submittedName>
</protein>